<evidence type="ECO:0000313" key="1">
    <source>
        <dbReference type="EMBL" id="QIS07946.1"/>
    </source>
</evidence>
<reference evidence="1 2" key="1">
    <citation type="journal article" date="2019" name="ACS Chem. Biol.">
        <title>Identification and Mobilization of a Cryptic Antibiotic Biosynthesis Gene Locus from a Human-Pathogenic Nocardia Isolate.</title>
        <authorList>
            <person name="Herisse M."/>
            <person name="Ishida K."/>
            <person name="Porter J.L."/>
            <person name="Howden B."/>
            <person name="Hertweck C."/>
            <person name="Stinear T.P."/>
            <person name="Pidot S.J."/>
        </authorList>
    </citation>
    <scope>NUCLEOTIDE SEQUENCE [LARGE SCALE GENOMIC DNA]</scope>
    <source>
        <strain evidence="1 2">AUSMDU00012717</strain>
    </source>
</reference>
<evidence type="ECO:0000313" key="2">
    <source>
        <dbReference type="Proteomes" id="UP000503540"/>
    </source>
</evidence>
<name>A0A6G9Y4E6_9NOCA</name>
<dbReference type="RefSeq" id="WP_238847019.1">
    <property type="nucleotide sequence ID" value="NZ_CP046172.1"/>
</dbReference>
<gene>
    <name evidence="1" type="ORF">F5544_00050</name>
</gene>
<organism evidence="1 2">
    <name type="scientific">Nocardia arthritidis</name>
    <dbReference type="NCBI Taxonomy" id="228602"/>
    <lineage>
        <taxon>Bacteria</taxon>
        <taxon>Bacillati</taxon>
        <taxon>Actinomycetota</taxon>
        <taxon>Actinomycetes</taxon>
        <taxon>Mycobacteriales</taxon>
        <taxon>Nocardiaceae</taxon>
        <taxon>Nocardia</taxon>
    </lineage>
</organism>
<keyword evidence="2" id="KW-1185">Reference proteome</keyword>
<sequence>MEFVEAGAEAWIGFTHKLFDSRFGVDAGATMAVEQGLCELCAGPTHGGWRDLQAGDLTGCVDFDVDTGDLAAPADSGDGSVEFGCAALDFGEVSVELLFPVR</sequence>
<accession>A0A6G9Y4E6</accession>
<proteinExistence type="predicted"/>
<dbReference type="KEGG" id="nah:F5544_00050"/>
<protein>
    <submittedName>
        <fullName evidence="1">Uncharacterized protein</fullName>
    </submittedName>
</protein>
<dbReference type="AlphaFoldDB" id="A0A6G9Y4E6"/>
<dbReference type="EMBL" id="CP046172">
    <property type="protein sequence ID" value="QIS07946.1"/>
    <property type="molecule type" value="Genomic_DNA"/>
</dbReference>
<dbReference type="Proteomes" id="UP000503540">
    <property type="component" value="Chromosome"/>
</dbReference>